<feature type="transmembrane region" description="Helical" evidence="1">
    <location>
        <begin position="58"/>
        <end position="79"/>
    </location>
</feature>
<dbReference type="WBParaSite" id="Pan_g2230.t1">
    <property type="protein sequence ID" value="Pan_g2230.t1"/>
    <property type="gene ID" value="Pan_g2230"/>
</dbReference>
<name>A0A7E4VLN1_PANRE</name>
<dbReference type="PANTHER" id="PTHR34851:SF5">
    <property type="entry name" value="MARVEL DOMAIN-CONTAINING PROTEIN"/>
    <property type="match status" value="1"/>
</dbReference>
<reference evidence="3" key="2">
    <citation type="submission" date="2020-10" db="UniProtKB">
        <authorList>
            <consortium name="WormBaseParasite"/>
        </authorList>
    </citation>
    <scope>IDENTIFICATION</scope>
</reference>
<accession>A0A7E4VLN1</accession>
<reference evidence="2" key="1">
    <citation type="journal article" date="2013" name="Genetics">
        <title>The draft genome and transcriptome of Panagrellus redivivus are shaped by the harsh demands of a free-living lifestyle.</title>
        <authorList>
            <person name="Srinivasan J."/>
            <person name="Dillman A.R."/>
            <person name="Macchietto M.G."/>
            <person name="Heikkinen L."/>
            <person name="Lakso M."/>
            <person name="Fracchia K.M."/>
            <person name="Antoshechkin I."/>
            <person name="Mortazavi A."/>
            <person name="Wong G."/>
            <person name="Sternberg P.W."/>
        </authorList>
    </citation>
    <scope>NUCLEOTIDE SEQUENCE [LARGE SCALE GENOMIC DNA]</scope>
    <source>
        <strain evidence="2">MT8872</strain>
    </source>
</reference>
<evidence type="ECO:0000313" key="3">
    <source>
        <dbReference type="WBParaSite" id="Pan_g2230.t1"/>
    </source>
</evidence>
<keyword evidence="2" id="KW-1185">Reference proteome</keyword>
<dbReference type="PANTHER" id="PTHR34851">
    <property type="entry name" value="PROTEIN CBG05235-RELATED"/>
    <property type="match status" value="1"/>
</dbReference>
<feature type="transmembrane region" description="Helical" evidence="1">
    <location>
        <begin position="145"/>
        <end position="169"/>
    </location>
</feature>
<proteinExistence type="predicted"/>
<keyword evidence="1" id="KW-0812">Transmembrane</keyword>
<feature type="transmembrane region" description="Helical" evidence="1">
    <location>
        <begin position="86"/>
        <end position="113"/>
    </location>
</feature>
<evidence type="ECO:0000256" key="1">
    <source>
        <dbReference type="SAM" id="Phobius"/>
    </source>
</evidence>
<organism evidence="2 3">
    <name type="scientific">Panagrellus redivivus</name>
    <name type="common">Microworm</name>
    <dbReference type="NCBI Taxonomy" id="6233"/>
    <lineage>
        <taxon>Eukaryota</taxon>
        <taxon>Metazoa</taxon>
        <taxon>Ecdysozoa</taxon>
        <taxon>Nematoda</taxon>
        <taxon>Chromadorea</taxon>
        <taxon>Rhabditida</taxon>
        <taxon>Tylenchina</taxon>
        <taxon>Panagrolaimomorpha</taxon>
        <taxon>Panagrolaimoidea</taxon>
        <taxon>Panagrolaimidae</taxon>
        <taxon>Panagrellus</taxon>
    </lineage>
</organism>
<dbReference type="AlphaFoldDB" id="A0A7E4VLN1"/>
<sequence length="206" mass="22396">MVHSYSPNGFIEDNSRGHRCLCGVLHISTGARILSLLHFLGIIILITGNFYVNGVGTIGQFISSIALIVYAAVVTVGVFGEKRLLLLPFLIVQAITAILLLIAALIYGVAGIISDSIAYAHTNSPVIRDLYKVHDLDPDNQKTRAVFSCGLLLALVLLGSLNAYVFIVFRRAYIYFKQKEDMIGPSGYQRGKVIANNVADDNLTAL</sequence>
<evidence type="ECO:0000313" key="2">
    <source>
        <dbReference type="Proteomes" id="UP000492821"/>
    </source>
</evidence>
<keyword evidence="1" id="KW-0472">Membrane</keyword>
<dbReference type="Proteomes" id="UP000492821">
    <property type="component" value="Unassembled WGS sequence"/>
</dbReference>
<protein>
    <submittedName>
        <fullName evidence="3">MARVEL domain-containing protein</fullName>
    </submittedName>
</protein>
<keyword evidence="1" id="KW-1133">Transmembrane helix</keyword>